<dbReference type="InterPro" id="IPR036116">
    <property type="entry name" value="FN3_sf"/>
</dbReference>
<dbReference type="Gene3D" id="2.60.40.10">
    <property type="entry name" value="Immunoglobulins"/>
    <property type="match status" value="1"/>
</dbReference>
<evidence type="ECO:0000256" key="2">
    <source>
        <dbReference type="ARBA" id="ARBA00023157"/>
    </source>
</evidence>
<dbReference type="SUPFAM" id="SSF49265">
    <property type="entry name" value="Fibronectin type III"/>
    <property type="match status" value="1"/>
</dbReference>
<dbReference type="InterPro" id="IPR000859">
    <property type="entry name" value="CUB_dom"/>
</dbReference>
<dbReference type="PROSITE" id="PS50853">
    <property type="entry name" value="FN3"/>
    <property type="match status" value="1"/>
</dbReference>
<dbReference type="PANTHER" id="PTHR11905:SF159">
    <property type="entry name" value="ADAM METALLOPROTEASE"/>
    <property type="match status" value="1"/>
</dbReference>
<dbReference type="CDD" id="cd00063">
    <property type="entry name" value="FN3"/>
    <property type="match status" value="1"/>
</dbReference>
<name>A0A4P7PTL9_9FLAO</name>
<dbReference type="AlphaFoldDB" id="A0A4P7PTL9"/>
<dbReference type="InterPro" id="IPR024079">
    <property type="entry name" value="MetalloPept_cat_dom_sf"/>
</dbReference>
<dbReference type="NCBIfam" id="TIGR04183">
    <property type="entry name" value="Por_Secre_tail"/>
    <property type="match status" value="1"/>
</dbReference>
<sequence length="757" mass="82516">MNSKILKYGIIICRVLNFNNFTKKMQLQAMKKTLLVTVLFCLTNLVAQNKIAERVSELQSLKASFRPISVLSATQNTIDSDVNKVVSDATLATINVERINEIVANRYETIELEIPYQNLNIAVLLYKVNPFAEGFHVDTDKVKNISYQKGVYYRGIINGETNSVSAFNFFNGEFNGIISSSELGNLVVGKLDKVNNQTDYIVYSDAKMKVLNGFDCHTKDGDNATESSGDFNRDITSTKCVSMYFEVDNNLFVLNGNDITATTNWMTSVFNEVQTLYNNSGITVSLKSMYIWTTPDPYEGIGTSSGDYLNAFGNTTPVFDGDVGQLVGIDPEGLGGVASTINGICTQNNYSYSDVNFSYSSVPTFSWTVQVITHEFGHLLGSRHTHSCAWNGNNTAIDNCGPYALGSGSEGYSCMTTPATLPSGSVKGTIMSYCHLVSGVGISFNNGFGPQPTTVILNTVNNKSCLSTDCVTSCPNTVTNITTSNITSDSVQIAWTDIGSATSWQVSVRPVGSNSVWNTATTNSYTATGLNPNVYYNVRVRPLCAGLQPASREKIAATAAVNYCLDTPFTDTGGTTGNYTDMQSWTRTMTPYNPGLKLRVTFASFELEENWDFLFIYNGPDVSSEDLTLGGLTGSIDAGTFDSTAADGSLTFKFTSDQNTVAAGWDATITCTGTLGEVSNNFLDYSYYPNPTTGKVTISSKDSISEVTVYNVQGQLLYNQKMNELITNVDISKFATGTYFFKLKIKDKEANFKVLKN</sequence>
<dbReference type="SUPFAM" id="SSF55486">
    <property type="entry name" value="Metalloproteases ('zincins'), catalytic domain"/>
    <property type="match status" value="1"/>
</dbReference>
<feature type="domain" description="Fibronectin type-III" evidence="4">
    <location>
        <begin position="477"/>
        <end position="561"/>
    </location>
</feature>
<dbReference type="SUPFAM" id="SSF49854">
    <property type="entry name" value="Spermadhesin, CUB domain"/>
    <property type="match status" value="1"/>
</dbReference>
<dbReference type="GO" id="GO:0004222">
    <property type="term" value="F:metalloendopeptidase activity"/>
    <property type="evidence" value="ECO:0007669"/>
    <property type="project" value="InterPro"/>
</dbReference>
<evidence type="ECO:0008006" key="7">
    <source>
        <dbReference type="Google" id="ProtNLM"/>
    </source>
</evidence>
<keyword evidence="1" id="KW-0732">Signal</keyword>
<dbReference type="Proteomes" id="UP000296862">
    <property type="component" value="Chromosome"/>
</dbReference>
<dbReference type="KEGG" id="fsn:GS03_00719"/>
<dbReference type="PANTHER" id="PTHR11905">
    <property type="entry name" value="ADAM A DISINTEGRIN AND METALLOPROTEASE DOMAIN"/>
    <property type="match status" value="1"/>
</dbReference>
<dbReference type="GO" id="GO:0006508">
    <property type="term" value="P:proteolysis"/>
    <property type="evidence" value="ECO:0007669"/>
    <property type="project" value="InterPro"/>
</dbReference>
<keyword evidence="2" id="KW-1015">Disulfide bond</keyword>
<proteinExistence type="predicted"/>
<evidence type="ECO:0000259" key="4">
    <source>
        <dbReference type="PROSITE" id="PS50853"/>
    </source>
</evidence>
<feature type="domain" description="Peptidase M12B" evidence="3">
    <location>
        <begin position="239"/>
        <end position="434"/>
    </location>
</feature>
<dbReference type="PROSITE" id="PS50215">
    <property type="entry name" value="ADAM_MEPRO"/>
    <property type="match status" value="1"/>
</dbReference>
<evidence type="ECO:0000256" key="1">
    <source>
        <dbReference type="ARBA" id="ARBA00022729"/>
    </source>
</evidence>
<dbReference type="InterPro" id="IPR013783">
    <property type="entry name" value="Ig-like_fold"/>
</dbReference>
<dbReference type="Pfam" id="PF18962">
    <property type="entry name" value="Por_Secre_tail"/>
    <property type="match status" value="1"/>
</dbReference>
<evidence type="ECO:0000313" key="6">
    <source>
        <dbReference type="Proteomes" id="UP000296862"/>
    </source>
</evidence>
<dbReference type="InterPro" id="IPR026444">
    <property type="entry name" value="Secre_tail"/>
</dbReference>
<dbReference type="InterPro" id="IPR001590">
    <property type="entry name" value="Peptidase_M12B"/>
</dbReference>
<dbReference type="Pfam" id="PF00041">
    <property type="entry name" value="fn3"/>
    <property type="match status" value="1"/>
</dbReference>
<dbReference type="Pfam" id="PF13688">
    <property type="entry name" value="Reprolysin_5"/>
    <property type="match status" value="1"/>
</dbReference>
<reference evidence="5 6" key="1">
    <citation type="submission" date="2019-04" db="EMBL/GenBank/DDBJ databases">
        <title>Flavobacterium sp. GS03.</title>
        <authorList>
            <person name="Kim H."/>
        </authorList>
    </citation>
    <scope>NUCLEOTIDE SEQUENCE [LARGE SCALE GENOMIC DNA]</scope>
    <source>
        <strain evidence="5 6">GS03</strain>
    </source>
</reference>
<evidence type="ECO:0000259" key="3">
    <source>
        <dbReference type="PROSITE" id="PS50215"/>
    </source>
</evidence>
<dbReference type="Gene3D" id="3.40.390.10">
    <property type="entry name" value="Collagenase (Catalytic Domain)"/>
    <property type="match status" value="1"/>
</dbReference>
<evidence type="ECO:0000313" key="5">
    <source>
        <dbReference type="EMBL" id="QBZ97233.1"/>
    </source>
</evidence>
<dbReference type="Gene3D" id="2.60.120.290">
    <property type="entry name" value="Spermadhesin, CUB domain"/>
    <property type="match status" value="1"/>
</dbReference>
<accession>A0A4P7PTL9</accession>
<organism evidence="5 6">
    <name type="scientific">Flavobacterium sangjuense</name>
    <dbReference type="NCBI Taxonomy" id="2518177"/>
    <lineage>
        <taxon>Bacteria</taxon>
        <taxon>Pseudomonadati</taxon>
        <taxon>Bacteroidota</taxon>
        <taxon>Flavobacteriia</taxon>
        <taxon>Flavobacteriales</taxon>
        <taxon>Flavobacteriaceae</taxon>
        <taxon>Flavobacterium</taxon>
    </lineage>
</organism>
<protein>
    <recommendedName>
        <fullName evidence="7">Fibronectin type-III domain-containing protein</fullName>
    </recommendedName>
</protein>
<dbReference type="SMART" id="SM00060">
    <property type="entry name" value="FN3"/>
    <property type="match status" value="1"/>
</dbReference>
<keyword evidence="6" id="KW-1185">Reference proteome</keyword>
<dbReference type="InterPro" id="IPR035914">
    <property type="entry name" value="Sperma_CUB_dom_sf"/>
</dbReference>
<dbReference type="InterPro" id="IPR003961">
    <property type="entry name" value="FN3_dom"/>
</dbReference>
<gene>
    <name evidence="5" type="ORF">GS03_00719</name>
</gene>
<dbReference type="EMBL" id="CP038810">
    <property type="protein sequence ID" value="QBZ97233.1"/>
    <property type="molecule type" value="Genomic_DNA"/>
</dbReference>
<dbReference type="CDD" id="cd00041">
    <property type="entry name" value="CUB"/>
    <property type="match status" value="1"/>
</dbReference>